<feature type="compositionally biased region" description="Polar residues" evidence="1">
    <location>
        <begin position="25"/>
        <end position="36"/>
    </location>
</feature>
<feature type="region of interest" description="Disordered" evidence="1">
    <location>
        <begin position="1"/>
        <end position="53"/>
    </location>
</feature>
<dbReference type="Proteomes" id="UP000465112">
    <property type="component" value="Chromosome 24"/>
</dbReference>
<sequence length="75" mass="7587">MEGRTAGQVSRGHEGVGGPGCCSEQLKQTWAKKSQMASVGSASSTSPATSSFATTTTGYATSSLYLPASPSKTLQ</sequence>
<evidence type="ECO:0000313" key="3">
    <source>
        <dbReference type="Proteomes" id="UP000465112"/>
    </source>
</evidence>
<name>A0A6A5DMS9_PERFL</name>
<evidence type="ECO:0000313" key="2">
    <source>
        <dbReference type="EMBL" id="KAF1371701.1"/>
    </source>
</evidence>
<comment type="caution">
    <text evidence="2">The sequence shown here is derived from an EMBL/GenBank/DDBJ whole genome shotgun (WGS) entry which is preliminary data.</text>
</comment>
<dbReference type="EMBL" id="VHII01000024">
    <property type="protein sequence ID" value="KAF1371701.1"/>
    <property type="molecule type" value="Genomic_DNA"/>
</dbReference>
<organism evidence="2 3">
    <name type="scientific">Perca fluviatilis</name>
    <name type="common">European perch</name>
    <dbReference type="NCBI Taxonomy" id="8168"/>
    <lineage>
        <taxon>Eukaryota</taxon>
        <taxon>Metazoa</taxon>
        <taxon>Chordata</taxon>
        <taxon>Craniata</taxon>
        <taxon>Vertebrata</taxon>
        <taxon>Euteleostomi</taxon>
        <taxon>Actinopterygii</taxon>
        <taxon>Neopterygii</taxon>
        <taxon>Teleostei</taxon>
        <taxon>Neoteleostei</taxon>
        <taxon>Acanthomorphata</taxon>
        <taxon>Eupercaria</taxon>
        <taxon>Perciformes</taxon>
        <taxon>Percoidei</taxon>
        <taxon>Percidae</taxon>
        <taxon>Percinae</taxon>
        <taxon>Perca</taxon>
    </lineage>
</organism>
<gene>
    <name evidence="2" type="ORF">PFLUV_G00271180</name>
</gene>
<accession>A0A6A5DMS9</accession>
<keyword evidence="3" id="KW-1185">Reference proteome</keyword>
<evidence type="ECO:0000256" key="1">
    <source>
        <dbReference type="SAM" id="MobiDB-lite"/>
    </source>
</evidence>
<reference evidence="2 3" key="1">
    <citation type="submission" date="2019-06" db="EMBL/GenBank/DDBJ databases">
        <title>A chromosome-scale genome assembly of the European perch, Perca fluviatilis.</title>
        <authorList>
            <person name="Roques C."/>
            <person name="Zahm M."/>
            <person name="Cabau C."/>
            <person name="Klopp C."/>
            <person name="Bouchez O."/>
            <person name="Donnadieu C."/>
            <person name="Kuhl H."/>
            <person name="Gislard M."/>
            <person name="Guendouz S."/>
            <person name="Journot L."/>
            <person name="Haffray P."/>
            <person name="Bestin A."/>
            <person name="Morvezen R."/>
            <person name="Feron R."/>
            <person name="Wen M."/>
            <person name="Jouanno E."/>
            <person name="Herpin A."/>
            <person name="Schartl M."/>
            <person name="Postlethwait J."/>
            <person name="Schaerlinger B."/>
            <person name="Chardard D."/>
            <person name="Lecocq T."/>
            <person name="Poncet C."/>
            <person name="Jaffrelo L."/>
            <person name="Lampietro C."/>
            <person name="Guiguen Y."/>
        </authorList>
    </citation>
    <scope>NUCLEOTIDE SEQUENCE [LARGE SCALE GENOMIC DNA]</scope>
    <source>
        <tissue evidence="2">Blood</tissue>
    </source>
</reference>
<feature type="compositionally biased region" description="Low complexity" evidence="1">
    <location>
        <begin position="37"/>
        <end position="53"/>
    </location>
</feature>
<proteinExistence type="predicted"/>
<protein>
    <submittedName>
        <fullName evidence="2">Uncharacterized protein</fullName>
    </submittedName>
</protein>
<dbReference type="AlphaFoldDB" id="A0A6A5DMS9"/>